<evidence type="ECO:0000313" key="3">
    <source>
        <dbReference type="Proteomes" id="UP000217676"/>
    </source>
</evidence>
<evidence type="ECO:0000313" key="2">
    <source>
        <dbReference type="EMBL" id="BAU86548.1"/>
    </source>
</evidence>
<dbReference type="AlphaFoldDB" id="A0A169P5R2"/>
<dbReference type="Proteomes" id="UP000217676">
    <property type="component" value="Chromosome"/>
</dbReference>
<organism evidence="2 3">
    <name type="scientific">Streptomyces laurentii</name>
    <dbReference type="NCBI Taxonomy" id="39478"/>
    <lineage>
        <taxon>Bacteria</taxon>
        <taxon>Bacillati</taxon>
        <taxon>Actinomycetota</taxon>
        <taxon>Actinomycetes</taxon>
        <taxon>Kitasatosporales</taxon>
        <taxon>Streptomycetaceae</taxon>
        <taxon>Streptomyces</taxon>
    </lineage>
</organism>
<keyword evidence="3" id="KW-1185">Reference proteome</keyword>
<gene>
    <name evidence="2" type="ORF">SLA_5679</name>
</gene>
<name>A0A169P5R2_STRLU</name>
<protein>
    <submittedName>
        <fullName evidence="2">Uncharacterized protein</fullName>
    </submittedName>
</protein>
<dbReference type="AntiFam" id="ANF00142">
    <property type="entry name" value="Shadow ORF (opposite yadG)"/>
</dbReference>
<dbReference type="EMBL" id="AP017424">
    <property type="protein sequence ID" value="BAU86548.1"/>
    <property type="molecule type" value="Genomic_DNA"/>
</dbReference>
<dbReference type="AntiFam" id="ANF00112">
    <property type="entry name" value="Shadow ORF (opposite phnC)"/>
</dbReference>
<feature type="compositionally biased region" description="Low complexity" evidence="1">
    <location>
        <begin position="153"/>
        <end position="172"/>
    </location>
</feature>
<feature type="region of interest" description="Disordered" evidence="1">
    <location>
        <begin position="117"/>
        <end position="172"/>
    </location>
</feature>
<sequence length="172" mass="17720">MVGLPFVHRVIDIALGLSVPYENDAPRSCHVSTLGGVPAAGSVGQASAVHAPYPAGEPAAQFAVVGHDDHGSFPLLQGLLQLLDETEGQVVRGLVKQQQVGGAGEQAREGEAAALARGEAADRDGEVGPASIRSRVDLPAPFSPTIPIRSPGRTVSETWSSSSRSPRVTVTS</sequence>
<accession>A0A169P5R2</accession>
<evidence type="ECO:0000256" key="1">
    <source>
        <dbReference type="SAM" id="MobiDB-lite"/>
    </source>
</evidence>
<reference evidence="2 3" key="1">
    <citation type="journal article" date="2016" name="Genome Announc.">
        <title>Complete Genome Sequence of Thiostrepton-Producing Streptomyces laurentii ATCC 31255.</title>
        <authorList>
            <person name="Doi K."/>
            <person name="Fujino Y."/>
            <person name="Nagayoshi Y."/>
            <person name="Ohshima T."/>
            <person name="Ogata S."/>
        </authorList>
    </citation>
    <scope>NUCLEOTIDE SEQUENCE [LARGE SCALE GENOMIC DNA]</scope>
    <source>
        <strain evidence="2 3">ATCC 31255</strain>
    </source>
</reference>
<proteinExistence type="predicted"/>
<dbReference type="KEGG" id="slau:SLA_5679"/>